<dbReference type="EMBL" id="PQLX01000001">
    <property type="protein sequence ID" value="POU68727.1"/>
    <property type="molecule type" value="Genomic_DNA"/>
</dbReference>
<feature type="region of interest" description="Disordered" evidence="1">
    <location>
        <begin position="1"/>
        <end position="23"/>
    </location>
</feature>
<reference evidence="2 3" key="1">
    <citation type="submission" date="2018-01" db="EMBL/GenBank/DDBJ databases">
        <title>Complete genome sequences of 14 Citrobacter spp. isolated from plant in Canada.</title>
        <authorList>
            <person name="Bhandare S.G."/>
            <person name="Colavecchio A."/>
            <person name="Jeukens J."/>
            <person name="Emond-Rheault J.-G."/>
            <person name="Freschi L."/>
            <person name="Hamel J."/>
            <person name="Kukavica-Ibrulj I."/>
            <person name="Levesque R."/>
            <person name="Goodridge L."/>
        </authorList>
    </citation>
    <scope>NUCLEOTIDE SEQUENCE [LARGE SCALE GENOMIC DNA]</scope>
    <source>
        <strain evidence="2 3">S1285</strain>
    </source>
</reference>
<dbReference type="Proteomes" id="UP000237003">
    <property type="component" value="Unassembled WGS sequence"/>
</dbReference>
<sequence>MGGCGEKRTASAAEAEERVKANKEAAINRRRFNSVSSGVLNRGSFYGNPDKRTGINCKEM</sequence>
<comment type="caution">
    <text evidence="2">The sequence shown here is derived from an EMBL/GenBank/DDBJ whole genome shotgun (WGS) entry which is preliminary data.</text>
</comment>
<gene>
    <name evidence="2" type="ORF">C3430_03440</name>
</gene>
<dbReference type="AlphaFoldDB" id="A0A2S4S4B8"/>
<name>A0A2S4S4B8_CITAM</name>
<evidence type="ECO:0000256" key="1">
    <source>
        <dbReference type="SAM" id="MobiDB-lite"/>
    </source>
</evidence>
<evidence type="ECO:0000313" key="2">
    <source>
        <dbReference type="EMBL" id="POU68727.1"/>
    </source>
</evidence>
<protein>
    <submittedName>
        <fullName evidence="2">Uncharacterized protein</fullName>
    </submittedName>
</protein>
<feature type="region of interest" description="Disordered" evidence="1">
    <location>
        <begin position="38"/>
        <end position="60"/>
    </location>
</feature>
<proteinExistence type="predicted"/>
<organism evidence="2 3">
    <name type="scientific">Citrobacter amalonaticus</name>
    <dbReference type="NCBI Taxonomy" id="35703"/>
    <lineage>
        <taxon>Bacteria</taxon>
        <taxon>Pseudomonadati</taxon>
        <taxon>Pseudomonadota</taxon>
        <taxon>Gammaproteobacteria</taxon>
        <taxon>Enterobacterales</taxon>
        <taxon>Enterobacteriaceae</taxon>
        <taxon>Citrobacter</taxon>
    </lineage>
</organism>
<feature type="compositionally biased region" description="Basic and acidic residues" evidence="1">
    <location>
        <begin position="49"/>
        <end position="60"/>
    </location>
</feature>
<accession>A0A2S4S4B8</accession>
<evidence type="ECO:0000313" key="3">
    <source>
        <dbReference type="Proteomes" id="UP000237003"/>
    </source>
</evidence>